<keyword evidence="3" id="KW-1185">Reference proteome</keyword>
<evidence type="ECO:0000313" key="3">
    <source>
        <dbReference type="Proteomes" id="UP000077266"/>
    </source>
</evidence>
<dbReference type="PANTHER" id="PTHR21974:SF2">
    <property type="entry name" value="RE15880P"/>
    <property type="match status" value="1"/>
</dbReference>
<organism evidence="2 3">
    <name type="scientific">Exidia glandulosa HHB12029</name>
    <dbReference type="NCBI Taxonomy" id="1314781"/>
    <lineage>
        <taxon>Eukaryota</taxon>
        <taxon>Fungi</taxon>
        <taxon>Dikarya</taxon>
        <taxon>Basidiomycota</taxon>
        <taxon>Agaricomycotina</taxon>
        <taxon>Agaricomycetes</taxon>
        <taxon>Auriculariales</taxon>
        <taxon>Exidiaceae</taxon>
        <taxon>Exidia</taxon>
    </lineage>
</organism>
<dbReference type="OrthoDB" id="2562743at2759"/>
<accession>A0A165JNN0</accession>
<dbReference type="PANTHER" id="PTHR21974">
    <property type="entry name" value="RE15880P"/>
    <property type="match status" value="1"/>
</dbReference>
<gene>
    <name evidence="2" type="ORF">EXIGLDRAFT_834494</name>
</gene>
<evidence type="ECO:0000313" key="2">
    <source>
        <dbReference type="EMBL" id="KZV95110.1"/>
    </source>
</evidence>
<evidence type="ECO:0000256" key="1">
    <source>
        <dbReference type="SAM" id="Coils"/>
    </source>
</evidence>
<dbReference type="STRING" id="1314781.A0A165JNN0"/>
<name>A0A165JNN0_EXIGL</name>
<dbReference type="Proteomes" id="UP000077266">
    <property type="component" value="Unassembled WGS sequence"/>
</dbReference>
<proteinExistence type="predicted"/>
<sequence>MSEKTATFAHQHAHVLRQIAEVDYAPAALEQAIERTRKIVLDVQATGKRLKELRDKTQEERAEHLDLQDSVGRKWMHKLTGRGDEFDEKAAKEEREYLDALEQEKRTQTVYEKLEADWAVARNEESDLRRVCKERDDLLEQLDDLYKAVFDGPTPSFPQEDNLEGMLRKAQEENDRARAQFIYYQHLATLLSDALGKVQQMGNTMTFALDNSINDIFGVGEYYLNMHGERVERAVGLHDRAKAEKLRTVSRLAGEVVALLAQAQQYDPIIPQLGLMNTPLPSGWDMYGDNVISDVMMHERIKDAQPVIASYYADLEPYVSPAVQRAAVEEQHAAAAAEALNKARRDLYDFRAGAFAIAVGNRT</sequence>
<feature type="coiled-coil region" evidence="1">
    <location>
        <begin position="43"/>
        <end position="70"/>
    </location>
</feature>
<protein>
    <submittedName>
        <fullName evidence="2">Uncharacterized protein</fullName>
    </submittedName>
</protein>
<dbReference type="EMBL" id="KV425962">
    <property type="protein sequence ID" value="KZV95110.1"/>
    <property type="molecule type" value="Genomic_DNA"/>
</dbReference>
<reference evidence="2 3" key="1">
    <citation type="journal article" date="2016" name="Mol. Biol. Evol.">
        <title>Comparative Genomics of Early-Diverging Mushroom-Forming Fungi Provides Insights into the Origins of Lignocellulose Decay Capabilities.</title>
        <authorList>
            <person name="Nagy L.G."/>
            <person name="Riley R."/>
            <person name="Tritt A."/>
            <person name="Adam C."/>
            <person name="Daum C."/>
            <person name="Floudas D."/>
            <person name="Sun H."/>
            <person name="Yadav J.S."/>
            <person name="Pangilinan J."/>
            <person name="Larsson K.H."/>
            <person name="Matsuura K."/>
            <person name="Barry K."/>
            <person name="Labutti K."/>
            <person name="Kuo R."/>
            <person name="Ohm R.A."/>
            <person name="Bhattacharya S.S."/>
            <person name="Shirouzu T."/>
            <person name="Yoshinaga Y."/>
            <person name="Martin F.M."/>
            <person name="Grigoriev I.V."/>
            <person name="Hibbett D.S."/>
        </authorList>
    </citation>
    <scope>NUCLEOTIDE SEQUENCE [LARGE SCALE GENOMIC DNA]</scope>
    <source>
        <strain evidence="2 3">HHB12029</strain>
    </source>
</reference>
<feature type="coiled-coil region" evidence="1">
    <location>
        <begin position="121"/>
        <end position="180"/>
    </location>
</feature>
<keyword evidence="1" id="KW-0175">Coiled coil</keyword>
<dbReference type="InParanoid" id="A0A165JNN0"/>
<dbReference type="AlphaFoldDB" id="A0A165JNN0"/>